<dbReference type="AlphaFoldDB" id="A0A7D5D4Z1"/>
<feature type="domain" description="FecR N-terminal" evidence="2">
    <location>
        <begin position="11"/>
        <end position="53"/>
    </location>
</feature>
<reference evidence="3 4" key="1">
    <citation type="submission" date="2020-06" db="EMBL/GenBank/DDBJ databases">
        <title>Pseudomonas eucalypticola sp. nov., an endophyte of Eucalyptus dunnii leaves with biocontrol ability of eucalyptus leaf blight.</title>
        <authorList>
            <person name="Liu Y."/>
            <person name="Song Z."/>
            <person name="Zeng H."/>
            <person name="Lu M."/>
            <person name="Wang X."/>
            <person name="Lian X."/>
            <person name="Zhang Q."/>
        </authorList>
    </citation>
    <scope>NUCLEOTIDE SEQUENCE [LARGE SCALE GENOMIC DNA]</scope>
    <source>
        <strain evidence="3 4">NP-1</strain>
    </source>
</reference>
<evidence type="ECO:0000313" key="4">
    <source>
        <dbReference type="Proteomes" id="UP000509568"/>
    </source>
</evidence>
<sequence>MPTPLDQRTLEAAATWYVHLNSTTPSAEDRSAWRRWMAASPQHERAWARVEKLERQYSGLPVEISLSTLDGVNARRRSVLKTLSILLTVGVSGWMVSSRYLPCSGLLADQSTAKGQRKHLQLDDGSQLDLNTQSAVDITFTHQLRIVRLHEGEILVETARDPRPFVVEAPHGSVRALGTRFIVRAEPAFTNVCVLDKAVELRPLNQALQMQRLDAGQQAHFDREKISPVTPAPPGSGAWTQGMLTIVDWYLADFITELGRYYQGVLRCAPGVARLRLSGAFRIDNIETILENLSQSLPVTVHFVTRYWVSIEAA</sequence>
<gene>
    <name evidence="3" type="ORF">HWQ56_03600</name>
</gene>
<dbReference type="Pfam" id="PF04773">
    <property type="entry name" value="FecR"/>
    <property type="match status" value="1"/>
</dbReference>
<feature type="domain" description="FecR protein" evidence="1">
    <location>
        <begin position="111"/>
        <end position="199"/>
    </location>
</feature>
<dbReference type="InterPro" id="IPR006860">
    <property type="entry name" value="FecR"/>
</dbReference>
<dbReference type="PIRSF" id="PIRSF018266">
    <property type="entry name" value="FecR"/>
    <property type="match status" value="1"/>
</dbReference>
<protein>
    <submittedName>
        <fullName evidence="3">FecR domain-containing protein</fullName>
    </submittedName>
</protein>
<accession>A0A7D5D4Z1</accession>
<dbReference type="Pfam" id="PF16220">
    <property type="entry name" value="DUF4880"/>
    <property type="match status" value="1"/>
</dbReference>
<keyword evidence="4" id="KW-1185">Reference proteome</keyword>
<dbReference type="RefSeq" id="WP_176569804.1">
    <property type="nucleotide sequence ID" value="NZ_CP056030.1"/>
</dbReference>
<dbReference type="PANTHER" id="PTHR30273">
    <property type="entry name" value="PERIPLASMIC SIGNAL SENSOR AND SIGMA FACTOR ACTIVATOR FECR-RELATED"/>
    <property type="match status" value="1"/>
</dbReference>
<dbReference type="Gene3D" id="3.55.50.30">
    <property type="match status" value="1"/>
</dbReference>
<proteinExistence type="predicted"/>
<dbReference type="InterPro" id="IPR012373">
    <property type="entry name" value="Ferrdict_sens_TM"/>
</dbReference>
<dbReference type="Proteomes" id="UP000509568">
    <property type="component" value="Chromosome"/>
</dbReference>
<dbReference type="KEGG" id="pez:HWQ56_03600"/>
<evidence type="ECO:0000313" key="3">
    <source>
        <dbReference type="EMBL" id="QKZ02932.1"/>
    </source>
</evidence>
<dbReference type="PANTHER" id="PTHR30273:SF2">
    <property type="entry name" value="PROTEIN FECR"/>
    <property type="match status" value="1"/>
</dbReference>
<organism evidence="3 4">
    <name type="scientific">Pseudomonas eucalypticola</name>
    <dbReference type="NCBI Taxonomy" id="2599595"/>
    <lineage>
        <taxon>Bacteria</taxon>
        <taxon>Pseudomonadati</taxon>
        <taxon>Pseudomonadota</taxon>
        <taxon>Gammaproteobacteria</taxon>
        <taxon>Pseudomonadales</taxon>
        <taxon>Pseudomonadaceae</taxon>
        <taxon>Pseudomonas</taxon>
    </lineage>
</organism>
<dbReference type="EMBL" id="CP056030">
    <property type="protein sequence ID" value="QKZ02932.1"/>
    <property type="molecule type" value="Genomic_DNA"/>
</dbReference>
<evidence type="ECO:0000259" key="1">
    <source>
        <dbReference type="Pfam" id="PF04773"/>
    </source>
</evidence>
<dbReference type="InterPro" id="IPR032623">
    <property type="entry name" value="FecR_N"/>
</dbReference>
<name>A0A7D5D4Z1_9PSED</name>
<evidence type="ECO:0000259" key="2">
    <source>
        <dbReference type="Pfam" id="PF16220"/>
    </source>
</evidence>
<dbReference type="Gene3D" id="2.60.120.1440">
    <property type="match status" value="1"/>
</dbReference>
<dbReference type="GO" id="GO:0016989">
    <property type="term" value="F:sigma factor antagonist activity"/>
    <property type="evidence" value="ECO:0007669"/>
    <property type="project" value="TreeGrafter"/>
</dbReference>